<protein>
    <submittedName>
        <fullName evidence="1">Uncharacterized protein</fullName>
    </submittedName>
</protein>
<accession>A0A3L9ML69</accession>
<dbReference type="InterPro" id="IPR019734">
    <property type="entry name" value="TPR_rpt"/>
</dbReference>
<keyword evidence="2" id="KW-1185">Reference proteome</keyword>
<evidence type="ECO:0000313" key="2">
    <source>
        <dbReference type="Proteomes" id="UP000275348"/>
    </source>
</evidence>
<name>A0A3L9ML69_9FLAO</name>
<dbReference type="InterPro" id="IPR011990">
    <property type="entry name" value="TPR-like_helical_dom_sf"/>
</dbReference>
<gene>
    <name evidence="1" type="ORF">EAH69_05015</name>
</gene>
<comment type="caution">
    <text evidence="1">The sequence shown here is derived from an EMBL/GenBank/DDBJ whole genome shotgun (WGS) entry which is preliminary data.</text>
</comment>
<dbReference type="Proteomes" id="UP000275348">
    <property type="component" value="Unassembled WGS sequence"/>
</dbReference>
<dbReference type="SMART" id="SM00028">
    <property type="entry name" value="TPR"/>
    <property type="match status" value="2"/>
</dbReference>
<reference evidence="1 2" key="1">
    <citation type="submission" date="2018-10" db="EMBL/GenBank/DDBJ databases">
        <authorList>
            <person name="Chen X."/>
        </authorList>
    </citation>
    <scope>NUCLEOTIDE SEQUENCE [LARGE SCALE GENOMIC DNA]</scope>
    <source>
        <strain evidence="1 2">YIM 102668</strain>
    </source>
</reference>
<dbReference type="EMBL" id="RDOJ01000005">
    <property type="protein sequence ID" value="RLZ11409.1"/>
    <property type="molecule type" value="Genomic_DNA"/>
</dbReference>
<dbReference type="OrthoDB" id="935812at2"/>
<sequence length="132" mass="15718">MATAHQGLNNYDSANFYYEKYYLSEKKSVNIYPRAYTFQGVNKSNQKNYNEALILFNKTISTDKNIGEAYYYKAETLVKINQLDSAKLNYLKSLDLVNRNYKDRDPYNEKFLEIYKTEIEEKLNNLNKKFQN</sequence>
<proteinExistence type="predicted"/>
<dbReference type="SUPFAM" id="SSF48452">
    <property type="entry name" value="TPR-like"/>
    <property type="match status" value="1"/>
</dbReference>
<evidence type="ECO:0000313" key="1">
    <source>
        <dbReference type="EMBL" id="RLZ11409.1"/>
    </source>
</evidence>
<organism evidence="1 2">
    <name type="scientific">Faecalibacter macacae</name>
    <dbReference type="NCBI Taxonomy" id="1859289"/>
    <lineage>
        <taxon>Bacteria</taxon>
        <taxon>Pseudomonadati</taxon>
        <taxon>Bacteroidota</taxon>
        <taxon>Flavobacteriia</taxon>
        <taxon>Flavobacteriales</taxon>
        <taxon>Weeksellaceae</taxon>
        <taxon>Faecalibacter</taxon>
    </lineage>
</organism>
<dbReference type="Gene3D" id="1.25.40.10">
    <property type="entry name" value="Tetratricopeptide repeat domain"/>
    <property type="match status" value="1"/>
</dbReference>
<dbReference type="RefSeq" id="WP_121934091.1">
    <property type="nucleotide sequence ID" value="NZ_RDOJ01000005.1"/>
</dbReference>
<dbReference type="AlphaFoldDB" id="A0A3L9ML69"/>